<dbReference type="InterPro" id="IPR017871">
    <property type="entry name" value="ABC_transporter-like_CS"/>
</dbReference>
<dbReference type="InterPro" id="IPR039421">
    <property type="entry name" value="Type_1_exporter"/>
</dbReference>
<dbReference type="GO" id="GO:0140359">
    <property type="term" value="F:ABC-type transporter activity"/>
    <property type="evidence" value="ECO:0007669"/>
    <property type="project" value="InterPro"/>
</dbReference>
<keyword evidence="7" id="KW-1133">Transmembrane helix</keyword>
<dbReference type="FunFam" id="3.40.50.300:FF:000299">
    <property type="entry name" value="ABC transporter ATP-binding protein/permease"/>
    <property type="match status" value="1"/>
</dbReference>
<dbReference type="InterPro" id="IPR011527">
    <property type="entry name" value="ABC1_TM_dom"/>
</dbReference>
<name>A0A7L4ZXE2_9BACT</name>
<keyword evidence="6 9" id="KW-0067">ATP-binding</keyword>
<keyword evidence="4" id="KW-0812">Transmembrane</keyword>
<evidence type="ECO:0000256" key="7">
    <source>
        <dbReference type="ARBA" id="ARBA00022989"/>
    </source>
</evidence>
<keyword evidence="8" id="KW-0472">Membrane</keyword>
<evidence type="ECO:0000256" key="6">
    <source>
        <dbReference type="ARBA" id="ARBA00022840"/>
    </source>
</evidence>
<evidence type="ECO:0000313" key="9">
    <source>
        <dbReference type="EMBL" id="KAA9327552.1"/>
    </source>
</evidence>
<reference evidence="9 10" key="1">
    <citation type="submission" date="2019-09" db="EMBL/GenBank/DDBJ databases">
        <title>Genome sequence of Hymenobacter sp. M3.</title>
        <authorList>
            <person name="Srinivasan S."/>
        </authorList>
    </citation>
    <scope>NUCLEOTIDE SEQUENCE [LARGE SCALE GENOMIC DNA]</scope>
    <source>
        <strain evidence="9 10">M3</strain>
    </source>
</reference>
<keyword evidence="2" id="KW-0813">Transport</keyword>
<accession>A0A7L4ZXE2</accession>
<dbReference type="GO" id="GO:0034040">
    <property type="term" value="F:ATPase-coupled lipid transmembrane transporter activity"/>
    <property type="evidence" value="ECO:0007669"/>
    <property type="project" value="TreeGrafter"/>
</dbReference>
<protein>
    <submittedName>
        <fullName evidence="9">ABC transporter ATP-binding protein</fullName>
    </submittedName>
</protein>
<gene>
    <name evidence="9" type="ORF">F0P96_16355</name>
</gene>
<dbReference type="Gene3D" id="1.20.1560.10">
    <property type="entry name" value="ABC transporter type 1, transmembrane domain"/>
    <property type="match status" value="1"/>
</dbReference>
<dbReference type="PANTHER" id="PTHR24221">
    <property type="entry name" value="ATP-BINDING CASSETTE SUB-FAMILY B"/>
    <property type="match status" value="1"/>
</dbReference>
<dbReference type="Pfam" id="PF00664">
    <property type="entry name" value="ABC_membrane"/>
    <property type="match status" value="1"/>
</dbReference>
<keyword evidence="5" id="KW-0547">Nucleotide-binding</keyword>
<dbReference type="Gene3D" id="3.40.50.300">
    <property type="entry name" value="P-loop containing nucleotide triphosphate hydrolases"/>
    <property type="match status" value="1"/>
</dbReference>
<evidence type="ECO:0000256" key="1">
    <source>
        <dbReference type="ARBA" id="ARBA00004651"/>
    </source>
</evidence>
<dbReference type="PANTHER" id="PTHR24221:SF654">
    <property type="entry name" value="ATP-BINDING CASSETTE SUB-FAMILY B MEMBER 6"/>
    <property type="match status" value="1"/>
</dbReference>
<evidence type="ECO:0000256" key="4">
    <source>
        <dbReference type="ARBA" id="ARBA00022692"/>
    </source>
</evidence>
<dbReference type="Proteomes" id="UP000326380">
    <property type="component" value="Unassembled WGS sequence"/>
</dbReference>
<dbReference type="Pfam" id="PF00005">
    <property type="entry name" value="ABC_tran"/>
    <property type="match status" value="1"/>
</dbReference>
<dbReference type="SUPFAM" id="SSF90123">
    <property type="entry name" value="ABC transporter transmembrane region"/>
    <property type="match status" value="1"/>
</dbReference>
<dbReference type="InterPro" id="IPR036640">
    <property type="entry name" value="ABC1_TM_sf"/>
</dbReference>
<dbReference type="EMBL" id="VTWU01000006">
    <property type="protein sequence ID" value="KAA9327552.1"/>
    <property type="molecule type" value="Genomic_DNA"/>
</dbReference>
<dbReference type="SUPFAM" id="SSF52540">
    <property type="entry name" value="P-loop containing nucleoside triphosphate hydrolases"/>
    <property type="match status" value="1"/>
</dbReference>
<dbReference type="SMART" id="SM00382">
    <property type="entry name" value="AAA"/>
    <property type="match status" value="1"/>
</dbReference>
<dbReference type="InterPro" id="IPR003593">
    <property type="entry name" value="AAA+_ATPase"/>
</dbReference>
<comment type="caution">
    <text evidence="9">The sequence shown here is derived from an EMBL/GenBank/DDBJ whole genome shotgun (WGS) entry which is preliminary data.</text>
</comment>
<dbReference type="InterPro" id="IPR027417">
    <property type="entry name" value="P-loop_NTPase"/>
</dbReference>
<dbReference type="GO" id="GO:0016887">
    <property type="term" value="F:ATP hydrolysis activity"/>
    <property type="evidence" value="ECO:0007669"/>
    <property type="project" value="InterPro"/>
</dbReference>
<evidence type="ECO:0000256" key="3">
    <source>
        <dbReference type="ARBA" id="ARBA00022475"/>
    </source>
</evidence>
<keyword evidence="10" id="KW-1185">Reference proteome</keyword>
<dbReference type="PROSITE" id="PS50893">
    <property type="entry name" value="ABC_TRANSPORTER_2"/>
    <property type="match status" value="1"/>
</dbReference>
<dbReference type="GO" id="GO:0005886">
    <property type="term" value="C:plasma membrane"/>
    <property type="evidence" value="ECO:0007669"/>
    <property type="project" value="UniProtKB-SubCell"/>
</dbReference>
<keyword evidence="3" id="KW-1003">Cell membrane</keyword>
<proteinExistence type="predicted"/>
<dbReference type="PROSITE" id="PS50929">
    <property type="entry name" value="ABC_TM1F"/>
    <property type="match status" value="1"/>
</dbReference>
<comment type="subcellular location">
    <subcellularLocation>
        <location evidence="1">Cell membrane</location>
        <topology evidence="1">Multi-pass membrane protein</topology>
    </subcellularLocation>
</comment>
<evidence type="ECO:0000256" key="5">
    <source>
        <dbReference type="ARBA" id="ARBA00022741"/>
    </source>
</evidence>
<evidence type="ECO:0000256" key="2">
    <source>
        <dbReference type="ARBA" id="ARBA00022448"/>
    </source>
</evidence>
<evidence type="ECO:0000256" key="8">
    <source>
        <dbReference type="ARBA" id="ARBA00023136"/>
    </source>
</evidence>
<organism evidence="9 10">
    <name type="scientific">Hymenobacter busanensis</name>
    <dbReference type="NCBI Taxonomy" id="2607656"/>
    <lineage>
        <taxon>Bacteria</taxon>
        <taxon>Pseudomonadati</taxon>
        <taxon>Bacteroidota</taxon>
        <taxon>Cytophagia</taxon>
        <taxon>Cytophagales</taxon>
        <taxon>Hymenobacteraceae</taxon>
        <taxon>Hymenobacter</taxon>
    </lineage>
</organism>
<sequence length="597" mass="66283">MKLLYGYLRNYWGLLVLALLLAAINQVFSLLDPYIFRQIIDRHVVPMVGDGPPVGFWAFLSGGAGVLILKAMGVAMVSRIAKNFQDYYVNVITQRLGAQLYTDGLRHSLELPYQVFEDQRSGETLGKLQKVRSDVEKLIQSFVNVLFTSIVGIVFVMWYAASVYWPIAPAYFLTIPLLGFISSLLSKKIKVVQKTIVAETTALAGSTTESLRNIELVKSLGLAQQETDRLNATTDKILKLELKKVRYIRSLSFVQGTFVNLLRNAILLMMLFLVVQHRITVGEFFSLFIYSFAIFGPLQELGNIINVYRETEASLANFQQILDTPRDVKPVAPKAIGPLRTLDFDHVRFKHQSAGTAALDGISFHTELGETIAFVGPSGSGKTTLVKLLVGLYPPAEGRILYNGVAGNELDLDALREEIGFVTQDTQLFAGTIRDNLRFVAPNATDEECLRALHQAAADTLLARAPQGLDSVIGEGGVKVSGGEKQRLSIARALLRRPTLLVFDEATSALDSLTEEEISRTVRELSATRQHLTILIAHRLSTILHADRIYVLERGRVAEQGRHEELLAQKGLYYAMWRQQIGERPSAAPAARKLEKV</sequence>
<dbReference type="PROSITE" id="PS00211">
    <property type="entry name" value="ABC_TRANSPORTER_1"/>
    <property type="match status" value="1"/>
</dbReference>
<dbReference type="InterPro" id="IPR003439">
    <property type="entry name" value="ABC_transporter-like_ATP-bd"/>
</dbReference>
<dbReference type="GO" id="GO:0005524">
    <property type="term" value="F:ATP binding"/>
    <property type="evidence" value="ECO:0007669"/>
    <property type="project" value="UniProtKB-KW"/>
</dbReference>
<evidence type="ECO:0000313" key="10">
    <source>
        <dbReference type="Proteomes" id="UP000326380"/>
    </source>
</evidence>
<dbReference type="RefSeq" id="WP_151079999.1">
    <property type="nucleotide sequence ID" value="NZ_CP047647.1"/>
</dbReference>
<dbReference type="CDD" id="cd07346">
    <property type="entry name" value="ABC_6TM_exporters"/>
    <property type="match status" value="1"/>
</dbReference>
<dbReference type="AlphaFoldDB" id="A0A7L4ZXE2"/>